<organism evidence="1 2">
    <name type="scientific">Marchantia polymorpha subsp. ruderalis</name>
    <dbReference type="NCBI Taxonomy" id="1480154"/>
    <lineage>
        <taxon>Eukaryota</taxon>
        <taxon>Viridiplantae</taxon>
        <taxon>Streptophyta</taxon>
        <taxon>Embryophyta</taxon>
        <taxon>Marchantiophyta</taxon>
        <taxon>Marchantiopsida</taxon>
        <taxon>Marchantiidae</taxon>
        <taxon>Marchantiales</taxon>
        <taxon>Marchantiaceae</taxon>
        <taxon>Marchantia</taxon>
    </lineage>
</organism>
<sequence length="345" mass="39642">MSTAASVDDVVDEIYRLRPNEFTLRKLLDFYTNSPVLGKFLIIQKVRESLATPFEDVVAEVCKLSQQLELRDEEEPKLPLPDDPCLSMHIAVIFDDPDSLSGIVLFHVIRIFNALQRSVELYDCERDCVVGMACGVWTDLVDLLAPVEDRPLRISSLLPAIEWLKQHPDGIVLAEFRADTRKREMWMRRWHKWLTIVDECWAIKKYLDPFYVFLEEADGAIFAEVVKSTNENFAHASPRLPEPAQIDVNPRYGSAPLRLRRFASLPEATQVASALRTHLSVPGSQDGSCALAARICTFSCYNMIWWKLDVRRMSEQELEIRSPIKEMLALQQGKQWQKIEYEMIG</sequence>
<dbReference type="EMBL" id="LVLJ01001765">
    <property type="protein sequence ID" value="OAE28153.1"/>
    <property type="molecule type" value="Genomic_DNA"/>
</dbReference>
<proteinExistence type="predicted"/>
<evidence type="ECO:0000313" key="1">
    <source>
        <dbReference type="EMBL" id="OAE28153.1"/>
    </source>
</evidence>
<dbReference type="AlphaFoldDB" id="A0A176W652"/>
<comment type="caution">
    <text evidence="1">The sequence shown here is derived from an EMBL/GenBank/DDBJ whole genome shotgun (WGS) entry which is preliminary data.</text>
</comment>
<name>A0A176W652_MARPO</name>
<gene>
    <name evidence="1" type="ORF">AXG93_638s1420</name>
</gene>
<protein>
    <submittedName>
        <fullName evidence="1">Uncharacterized protein</fullName>
    </submittedName>
</protein>
<reference evidence="1" key="1">
    <citation type="submission" date="2016-03" db="EMBL/GenBank/DDBJ databases">
        <title>Mechanisms controlling the formation of the plant cell surface in tip-growing cells are functionally conserved among land plants.</title>
        <authorList>
            <person name="Honkanen S."/>
            <person name="Jones V.A."/>
            <person name="Morieri G."/>
            <person name="Champion C."/>
            <person name="Hetherington A.J."/>
            <person name="Kelly S."/>
            <person name="Saint-Marcoux D."/>
            <person name="Proust H."/>
            <person name="Prescott H."/>
            <person name="Dolan L."/>
        </authorList>
    </citation>
    <scope>NUCLEOTIDE SEQUENCE [LARGE SCALE GENOMIC DNA]</scope>
    <source>
        <tissue evidence="1">Whole gametophyte</tissue>
    </source>
</reference>
<evidence type="ECO:0000313" key="2">
    <source>
        <dbReference type="Proteomes" id="UP000077202"/>
    </source>
</evidence>
<dbReference type="Proteomes" id="UP000077202">
    <property type="component" value="Unassembled WGS sequence"/>
</dbReference>
<accession>A0A176W652</accession>
<keyword evidence="2" id="KW-1185">Reference proteome</keyword>